<dbReference type="PANTHER" id="PTHR11474">
    <property type="entry name" value="TYROSINASE FAMILY MEMBER"/>
    <property type="match status" value="1"/>
</dbReference>
<name>A0A8H7XPI9_PSICU</name>
<gene>
    <name evidence="5" type="ORF">JR316_011826</name>
</gene>
<sequence length="362" mass="41233">MFNRDRNDSPLSIHDATLSKRDASFLHRLGASSICYTAFNALIRQYGQRPCQKLCTRHEWRTLSDGQKAEYIGAVRCLQTKPAIAPVFPEAVTRFDEFQAYHLQQGDFIHHVGQFLPWHRYWLQLYEKALRDECGYQGRNPYWDWTIDSDSSTSIRGSPVFDPYTGFGGDGVPGTYTLPPCIPPDQLVFPDKWRGCIADGPFANYTVRLGPGKLHTTHCVVRQIDDAYAVYLDSPAIGRLMASPTFEVFRYELEGMPETTDHRVHDGGHLSVGGEMSNQYSSGSDPLFYLHHANLDRIWWNWQQHDPSNRLYQIGGHTSFGAPPFTNVSLDFPLEMSSSIGPTISIWQTMNIHSEHNCYTYV</sequence>
<dbReference type="SUPFAM" id="SSF48056">
    <property type="entry name" value="Di-copper centre-containing domain"/>
    <property type="match status" value="1"/>
</dbReference>
<dbReference type="Pfam" id="PF00264">
    <property type="entry name" value="Tyrosinase"/>
    <property type="match status" value="1"/>
</dbReference>
<dbReference type="Gene3D" id="1.10.1280.10">
    <property type="entry name" value="Di-copper center containing domain from catechol oxidase"/>
    <property type="match status" value="1"/>
</dbReference>
<accession>A0A8H7XPI9</accession>
<dbReference type="GO" id="GO:0046872">
    <property type="term" value="F:metal ion binding"/>
    <property type="evidence" value="ECO:0007669"/>
    <property type="project" value="UniProtKB-KW"/>
</dbReference>
<keyword evidence="1" id="KW-0479">Metal-binding</keyword>
<dbReference type="PRINTS" id="PR00092">
    <property type="entry name" value="TYROSINASE"/>
</dbReference>
<dbReference type="PROSITE" id="PS00498">
    <property type="entry name" value="TYROSINASE_2"/>
    <property type="match status" value="1"/>
</dbReference>
<reference evidence="5" key="1">
    <citation type="submission" date="2021-02" db="EMBL/GenBank/DDBJ databases">
        <title>Psilocybe cubensis genome.</title>
        <authorList>
            <person name="Mckernan K.J."/>
            <person name="Crawford S."/>
            <person name="Trippe A."/>
            <person name="Kane L.T."/>
            <person name="Mclaughlin S."/>
        </authorList>
    </citation>
    <scope>NUCLEOTIDE SEQUENCE [LARGE SCALE GENOMIC DNA]</scope>
    <source>
        <strain evidence="5">MGC-MH-2018</strain>
    </source>
</reference>
<evidence type="ECO:0000256" key="2">
    <source>
        <dbReference type="ARBA" id="ARBA00023008"/>
    </source>
</evidence>
<dbReference type="InterPro" id="IPR002227">
    <property type="entry name" value="Tyrosinase_Cu-bd"/>
</dbReference>
<proteinExistence type="predicted"/>
<comment type="caution">
    <text evidence="5">The sequence shown here is derived from an EMBL/GenBank/DDBJ whole genome shotgun (WGS) entry which is preliminary data.</text>
</comment>
<evidence type="ECO:0000259" key="4">
    <source>
        <dbReference type="PROSITE" id="PS00498"/>
    </source>
</evidence>
<evidence type="ECO:0000259" key="3">
    <source>
        <dbReference type="PROSITE" id="PS00497"/>
    </source>
</evidence>
<dbReference type="EMBL" id="JAFIQS010000015">
    <property type="protein sequence ID" value="KAG5163479.1"/>
    <property type="molecule type" value="Genomic_DNA"/>
</dbReference>
<keyword evidence="2" id="KW-0186">Copper</keyword>
<evidence type="ECO:0000313" key="5">
    <source>
        <dbReference type="EMBL" id="KAG5163479.1"/>
    </source>
</evidence>
<protein>
    <recommendedName>
        <fullName evidence="3 4">Tyrosinase copper-binding domain-containing protein</fullName>
    </recommendedName>
</protein>
<dbReference type="PANTHER" id="PTHR11474:SF126">
    <property type="entry name" value="TYROSINASE-LIKE PROTEIN TYR-1-RELATED"/>
    <property type="match status" value="1"/>
</dbReference>
<dbReference type="PROSITE" id="PS00497">
    <property type="entry name" value="TYROSINASE_1"/>
    <property type="match status" value="1"/>
</dbReference>
<feature type="domain" description="Tyrosinase copper-binding" evidence="4">
    <location>
        <begin position="285"/>
        <end position="296"/>
    </location>
</feature>
<dbReference type="AlphaFoldDB" id="A0A8H7XPI9"/>
<dbReference type="InterPro" id="IPR050316">
    <property type="entry name" value="Tyrosinase/Hemocyanin"/>
</dbReference>
<dbReference type="GO" id="GO:0016491">
    <property type="term" value="F:oxidoreductase activity"/>
    <property type="evidence" value="ECO:0007669"/>
    <property type="project" value="InterPro"/>
</dbReference>
<dbReference type="InterPro" id="IPR008922">
    <property type="entry name" value="Di-copper_centre_dom_sf"/>
</dbReference>
<feature type="domain" description="Tyrosinase copper-binding" evidence="3">
    <location>
        <begin position="110"/>
        <end position="127"/>
    </location>
</feature>
<evidence type="ECO:0000256" key="1">
    <source>
        <dbReference type="ARBA" id="ARBA00022723"/>
    </source>
</evidence>
<organism evidence="5">
    <name type="scientific">Psilocybe cubensis</name>
    <name type="common">Psychedelic mushroom</name>
    <name type="synonym">Stropharia cubensis</name>
    <dbReference type="NCBI Taxonomy" id="181762"/>
    <lineage>
        <taxon>Eukaryota</taxon>
        <taxon>Fungi</taxon>
        <taxon>Dikarya</taxon>
        <taxon>Basidiomycota</taxon>
        <taxon>Agaricomycotina</taxon>
        <taxon>Agaricomycetes</taxon>
        <taxon>Agaricomycetidae</taxon>
        <taxon>Agaricales</taxon>
        <taxon>Agaricineae</taxon>
        <taxon>Strophariaceae</taxon>
        <taxon>Psilocybe</taxon>
    </lineage>
</organism>